<dbReference type="InterPro" id="IPR011990">
    <property type="entry name" value="TPR-like_helical_dom_sf"/>
</dbReference>
<keyword evidence="2" id="KW-0802">TPR repeat</keyword>
<feature type="region of interest" description="Disordered" evidence="3">
    <location>
        <begin position="263"/>
        <end position="288"/>
    </location>
</feature>
<dbReference type="Pfam" id="PF13432">
    <property type="entry name" value="TPR_16"/>
    <property type="match status" value="1"/>
</dbReference>
<proteinExistence type="inferred from homology"/>
<feature type="compositionally biased region" description="Low complexity" evidence="3">
    <location>
        <begin position="196"/>
        <end position="213"/>
    </location>
</feature>
<feature type="region of interest" description="Disordered" evidence="3">
    <location>
        <begin position="163"/>
        <end position="225"/>
    </location>
</feature>
<name>A0A7S4ARV6_9STRA</name>
<dbReference type="EMBL" id="HBIX01025725">
    <property type="protein sequence ID" value="CAE0724895.1"/>
    <property type="molecule type" value="Transcribed_RNA"/>
</dbReference>
<dbReference type="AlphaFoldDB" id="A0A7S4ARV6"/>
<dbReference type="SMART" id="SM01000">
    <property type="entry name" value="Aha1_N"/>
    <property type="match status" value="1"/>
</dbReference>
<dbReference type="SUPFAM" id="SSF48452">
    <property type="entry name" value="TPR-like"/>
    <property type="match status" value="1"/>
</dbReference>
<evidence type="ECO:0000313" key="5">
    <source>
        <dbReference type="EMBL" id="CAE0724895.1"/>
    </source>
</evidence>
<organism evidence="5">
    <name type="scientific">Pseudo-nitzschia australis</name>
    <dbReference type="NCBI Taxonomy" id="44445"/>
    <lineage>
        <taxon>Eukaryota</taxon>
        <taxon>Sar</taxon>
        <taxon>Stramenopiles</taxon>
        <taxon>Ochrophyta</taxon>
        <taxon>Bacillariophyta</taxon>
        <taxon>Bacillariophyceae</taxon>
        <taxon>Bacillariophycidae</taxon>
        <taxon>Bacillariales</taxon>
        <taxon>Bacillariaceae</taxon>
        <taxon>Pseudo-nitzschia</taxon>
    </lineage>
</organism>
<feature type="compositionally biased region" description="Low complexity" evidence="3">
    <location>
        <begin position="267"/>
        <end position="281"/>
    </location>
</feature>
<dbReference type="GO" id="GO:0006457">
    <property type="term" value="P:protein folding"/>
    <property type="evidence" value="ECO:0007669"/>
    <property type="project" value="TreeGrafter"/>
</dbReference>
<evidence type="ECO:0000256" key="1">
    <source>
        <dbReference type="ARBA" id="ARBA00006817"/>
    </source>
</evidence>
<dbReference type="SUPFAM" id="SSF103111">
    <property type="entry name" value="Activator of Hsp90 ATPase, Aha1"/>
    <property type="match status" value="1"/>
</dbReference>
<dbReference type="InterPro" id="IPR015310">
    <property type="entry name" value="AHSA1-like_N"/>
</dbReference>
<comment type="similarity">
    <text evidence="1">Belongs to the AHA1 family.</text>
</comment>
<evidence type="ECO:0000259" key="4">
    <source>
        <dbReference type="SMART" id="SM01000"/>
    </source>
</evidence>
<dbReference type="InterPro" id="IPR019734">
    <property type="entry name" value="TPR_rpt"/>
</dbReference>
<evidence type="ECO:0000256" key="3">
    <source>
        <dbReference type="SAM" id="MobiDB-lite"/>
    </source>
</evidence>
<dbReference type="GO" id="GO:0001671">
    <property type="term" value="F:ATPase activator activity"/>
    <property type="evidence" value="ECO:0007669"/>
    <property type="project" value="InterPro"/>
</dbReference>
<protein>
    <recommendedName>
        <fullName evidence="4">Activator of Hsp90 ATPase AHSA1-like N-terminal domain-containing protein</fullName>
    </recommendedName>
</protein>
<dbReference type="Gene3D" id="1.25.40.10">
    <property type="entry name" value="Tetratricopeptide repeat domain"/>
    <property type="match status" value="1"/>
</dbReference>
<sequence>MSAAPSSSGFAMMSPHRAVLEATPDDDAGKVRLVEELQSRGRAAVGAKSWMDAKLLYEKCLTITDCSAVDNKKKAVFHSNLSLVESGMGEFEKARVAAEAGTKDDPKYVKAWWRLGQALLALHRPQEALDAFSKAKQLDPTNKALSKLVEKTKKQVEEEAALMKEVDANDGADGDKDKSSNKITTSIPTPSVKTKTTNASSSSINTSSNNSSTPADDEDDSKLFTKSEPVRGYKVVNGKKTSYFHNELDEKSRELIGDIAPKKIKDPTSANPTAAAAASATKQQGTSVWNTGGTWEEKNVTEWAKQSLTELLLQTTYTLPPSSPAPGAVVSVEKVSKLDGHASVAVVRGKTRFIYEFSCKLDWQLDKEDDELNCKGTLAIPDIDGTIAIGEGYDIHDFTIASVSNNSVKPVVDRFVHRGGFHEALNEKIDDWVRHFKKVYGPKDA</sequence>
<feature type="domain" description="Activator of Hsp90 ATPase AHSA1-like N-terminal" evidence="4">
    <location>
        <begin position="297"/>
        <end position="438"/>
    </location>
</feature>
<dbReference type="InterPro" id="IPR036338">
    <property type="entry name" value="Aha1"/>
</dbReference>
<reference evidence="5" key="1">
    <citation type="submission" date="2021-01" db="EMBL/GenBank/DDBJ databases">
        <authorList>
            <person name="Corre E."/>
            <person name="Pelletier E."/>
            <person name="Niang G."/>
            <person name="Scheremetjew M."/>
            <person name="Finn R."/>
            <person name="Kale V."/>
            <person name="Holt S."/>
            <person name="Cochrane G."/>
            <person name="Meng A."/>
            <person name="Brown T."/>
            <person name="Cohen L."/>
        </authorList>
    </citation>
    <scope>NUCLEOTIDE SEQUENCE</scope>
    <source>
        <strain evidence="5">10249 10 AB</strain>
    </source>
</reference>
<gene>
    <name evidence="5" type="ORF">PAUS00366_LOCUS17652</name>
</gene>
<dbReference type="GO" id="GO:0051087">
    <property type="term" value="F:protein-folding chaperone binding"/>
    <property type="evidence" value="ECO:0007669"/>
    <property type="project" value="InterPro"/>
</dbReference>
<dbReference type="PANTHER" id="PTHR13009:SF22">
    <property type="entry name" value="LD43819P"/>
    <property type="match status" value="1"/>
</dbReference>
<evidence type="ECO:0000256" key="2">
    <source>
        <dbReference type="PROSITE-ProRule" id="PRU00339"/>
    </source>
</evidence>
<accession>A0A7S4ARV6</accession>
<dbReference type="SMART" id="SM00028">
    <property type="entry name" value="TPR"/>
    <property type="match status" value="2"/>
</dbReference>
<dbReference type="Pfam" id="PF09229">
    <property type="entry name" value="Aha1_N"/>
    <property type="match status" value="1"/>
</dbReference>
<feature type="compositionally biased region" description="Basic and acidic residues" evidence="3">
    <location>
        <begin position="163"/>
        <end position="180"/>
    </location>
</feature>
<feature type="repeat" description="TPR" evidence="2">
    <location>
        <begin position="109"/>
        <end position="142"/>
    </location>
</feature>
<dbReference type="GO" id="GO:0005829">
    <property type="term" value="C:cytosol"/>
    <property type="evidence" value="ECO:0007669"/>
    <property type="project" value="TreeGrafter"/>
</dbReference>
<dbReference type="PANTHER" id="PTHR13009">
    <property type="entry name" value="HEAT SHOCK PROTEIN 90 HSP90 CO-CHAPERONE AHA-1"/>
    <property type="match status" value="1"/>
</dbReference>
<dbReference type="Gene3D" id="3.15.10.20">
    <property type="entry name" value="Activator of Hsp90 ATPase Aha1, N-terminal domain"/>
    <property type="match status" value="1"/>
</dbReference>
<feature type="compositionally biased region" description="Polar residues" evidence="3">
    <location>
        <begin position="182"/>
        <end position="195"/>
    </location>
</feature>
<dbReference type="PROSITE" id="PS50005">
    <property type="entry name" value="TPR"/>
    <property type="match status" value="1"/>
</dbReference>